<reference evidence="1" key="1">
    <citation type="submission" date="2020-02" db="EMBL/GenBank/DDBJ databases">
        <authorList>
            <person name="Meier V. D."/>
        </authorList>
    </citation>
    <scope>NUCLEOTIDE SEQUENCE</scope>
    <source>
        <strain evidence="1">AVDCRST_MAG86</strain>
    </source>
</reference>
<gene>
    <name evidence="1" type="ORF">AVDCRST_MAG86-476</name>
</gene>
<dbReference type="AlphaFoldDB" id="A0A6J4UVR6"/>
<evidence type="ECO:0000313" key="1">
    <source>
        <dbReference type="EMBL" id="CAA9559329.1"/>
    </source>
</evidence>
<proteinExistence type="predicted"/>
<accession>A0A6J4UVR6</accession>
<name>A0A6J4UVR6_9DEIN</name>
<protein>
    <submittedName>
        <fullName evidence="1">Uncharacterized protein</fullName>
    </submittedName>
</protein>
<organism evidence="1">
    <name type="scientific">uncultured Truepera sp</name>
    <dbReference type="NCBI Taxonomy" id="543023"/>
    <lineage>
        <taxon>Bacteria</taxon>
        <taxon>Thermotogati</taxon>
        <taxon>Deinococcota</taxon>
        <taxon>Deinococci</taxon>
        <taxon>Trueperales</taxon>
        <taxon>Trueperaceae</taxon>
        <taxon>Truepera</taxon>
        <taxon>environmental samples</taxon>
    </lineage>
</organism>
<sequence>MPSMRRFALLRPTELAQLAELSERHEELMRHLVALEATPPTGTDTLLDPREVQIEVRQLRQETLKVLEAVRQTIERLP</sequence>
<dbReference type="EMBL" id="CADCWP010000033">
    <property type="protein sequence ID" value="CAA9559329.1"/>
    <property type="molecule type" value="Genomic_DNA"/>
</dbReference>